<evidence type="ECO:0000259" key="7">
    <source>
        <dbReference type="Pfam" id="PF01923"/>
    </source>
</evidence>
<dbReference type="Proteomes" id="UP000185766">
    <property type="component" value="Unassembled WGS sequence"/>
</dbReference>
<dbReference type="UniPathway" id="UPA00148">
    <property type="reaction ID" value="UER00233"/>
</dbReference>
<gene>
    <name evidence="8" type="ORF">SAMN05216214_112100</name>
</gene>
<dbReference type="EMBL" id="FOAS01000012">
    <property type="protein sequence ID" value="SEL45406.1"/>
    <property type="molecule type" value="Genomic_DNA"/>
</dbReference>
<dbReference type="SUPFAM" id="SSF89028">
    <property type="entry name" value="Cobalamin adenosyltransferase-like"/>
    <property type="match status" value="1"/>
</dbReference>
<comment type="similarity">
    <text evidence="1 6">Belongs to the Cob(I)alamin adenosyltransferase family.</text>
</comment>
<dbReference type="STRING" id="1429083.GCA_001885685_00324"/>
<organism evidence="8 9">
    <name type="scientific">Atopomonas hussainii</name>
    <dbReference type="NCBI Taxonomy" id="1429083"/>
    <lineage>
        <taxon>Bacteria</taxon>
        <taxon>Pseudomonadati</taxon>
        <taxon>Pseudomonadota</taxon>
        <taxon>Gammaproteobacteria</taxon>
        <taxon>Pseudomonadales</taxon>
        <taxon>Pseudomonadaceae</taxon>
        <taxon>Atopomonas</taxon>
    </lineage>
</organism>
<comment type="catalytic activity">
    <reaction evidence="6">
        <text>2 cob(II)alamin + reduced [electron-transfer flavoprotein] + 2 ATP = 2 adenosylcob(III)alamin + 2 triphosphate + oxidized [electron-transfer flavoprotein] + 3 H(+)</text>
        <dbReference type="Rhea" id="RHEA:28671"/>
        <dbReference type="Rhea" id="RHEA-COMP:10685"/>
        <dbReference type="Rhea" id="RHEA-COMP:10686"/>
        <dbReference type="ChEBI" id="CHEBI:15378"/>
        <dbReference type="ChEBI" id="CHEBI:16304"/>
        <dbReference type="ChEBI" id="CHEBI:18036"/>
        <dbReference type="ChEBI" id="CHEBI:18408"/>
        <dbReference type="ChEBI" id="CHEBI:30616"/>
        <dbReference type="ChEBI" id="CHEBI:57692"/>
        <dbReference type="ChEBI" id="CHEBI:58307"/>
        <dbReference type="EC" id="2.5.1.17"/>
    </reaction>
</comment>
<dbReference type="RefSeq" id="WP_074869181.1">
    <property type="nucleotide sequence ID" value="NZ_FOAS01000012.1"/>
</dbReference>
<dbReference type="Pfam" id="PF01923">
    <property type="entry name" value="Cob_adeno_trans"/>
    <property type="match status" value="1"/>
</dbReference>
<comment type="catalytic activity">
    <reaction evidence="6">
        <text>2 cob(II)yrinate a,c diamide + reduced [electron-transfer flavoprotein] + 2 ATP = 2 adenosylcob(III)yrinate a,c-diamide + 2 triphosphate + oxidized [electron-transfer flavoprotein] + 3 H(+)</text>
        <dbReference type="Rhea" id="RHEA:11528"/>
        <dbReference type="Rhea" id="RHEA-COMP:10685"/>
        <dbReference type="Rhea" id="RHEA-COMP:10686"/>
        <dbReference type="ChEBI" id="CHEBI:15378"/>
        <dbReference type="ChEBI" id="CHEBI:18036"/>
        <dbReference type="ChEBI" id="CHEBI:30616"/>
        <dbReference type="ChEBI" id="CHEBI:57692"/>
        <dbReference type="ChEBI" id="CHEBI:58307"/>
        <dbReference type="ChEBI" id="CHEBI:58503"/>
        <dbReference type="ChEBI" id="CHEBI:58537"/>
        <dbReference type="EC" id="2.5.1.17"/>
    </reaction>
</comment>
<keyword evidence="9" id="KW-1185">Reference proteome</keyword>
<dbReference type="PANTHER" id="PTHR12213:SF0">
    <property type="entry name" value="CORRINOID ADENOSYLTRANSFERASE MMAB"/>
    <property type="match status" value="1"/>
</dbReference>
<accession>A0A1H7QBZ4</accession>
<dbReference type="GO" id="GO:0005524">
    <property type="term" value="F:ATP binding"/>
    <property type="evidence" value="ECO:0007669"/>
    <property type="project" value="UniProtKB-UniRule"/>
</dbReference>
<dbReference type="InterPro" id="IPR016030">
    <property type="entry name" value="CblAdoTrfase-like"/>
</dbReference>
<dbReference type="PANTHER" id="PTHR12213">
    <property type="entry name" value="CORRINOID ADENOSYLTRANSFERASE"/>
    <property type="match status" value="1"/>
</dbReference>
<keyword evidence="3 6" id="KW-0808">Transferase</keyword>
<dbReference type="FunFam" id="1.20.1200.10:FF:000001">
    <property type="entry name" value="Cob(I)yrinic acid a,c-diamide adenosyltransferase"/>
    <property type="match status" value="1"/>
</dbReference>
<evidence type="ECO:0000256" key="3">
    <source>
        <dbReference type="ARBA" id="ARBA00022679"/>
    </source>
</evidence>
<evidence type="ECO:0000256" key="1">
    <source>
        <dbReference type="ARBA" id="ARBA00007487"/>
    </source>
</evidence>
<dbReference type="GO" id="GO:0009236">
    <property type="term" value="P:cobalamin biosynthetic process"/>
    <property type="evidence" value="ECO:0007669"/>
    <property type="project" value="UniProtKB-UniRule"/>
</dbReference>
<dbReference type="AlphaFoldDB" id="A0A1H7QBZ4"/>
<comment type="pathway">
    <text evidence="6">Cofactor biosynthesis; adenosylcobalamin biosynthesis; adenosylcobalamin from cob(II)yrinate a,c-diamide: step 2/7.</text>
</comment>
<comment type="subunit">
    <text evidence="2">Homotrimer.</text>
</comment>
<dbReference type="InterPro" id="IPR029499">
    <property type="entry name" value="PduO-typ"/>
</dbReference>
<keyword evidence="4 6" id="KW-0547">Nucleotide-binding</keyword>
<proteinExistence type="inferred from homology"/>
<dbReference type="InterPro" id="IPR036451">
    <property type="entry name" value="CblAdoTrfase-like_sf"/>
</dbReference>
<keyword evidence="6" id="KW-0169">Cobalamin biosynthesis</keyword>
<name>A0A1H7QBZ4_9GAMM</name>
<evidence type="ECO:0000256" key="2">
    <source>
        <dbReference type="ARBA" id="ARBA00011233"/>
    </source>
</evidence>
<evidence type="ECO:0000256" key="5">
    <source>
        <dbReference type="ARBA" id="ARBA00022840"/>
    </source>
</evidence>
<dbReference type="NCBIfam" id="TIGR00636">
    <property type="entry name" value="PduO_Nterm"/>
    <property type="match status" value="1"/>
</dbReference>
<protein>
    <recommendedName>
        <fullName evidence="6">Corrinoid adenosyltransferase</fullName>
        <ecNumber evidence="6">2.5.1.17</ecNumber>
    </recommendedName>
    <alternativeName>
        <fullName evidence="6">Cob(II)alamin adenosyltransferase</fullName>
    </alternativeName>
    <alternativeName>
        <fullName evidence="6">Cob(II)yrinic acid a,c-diamide adenosyltransferase</fullName>
    </alternativeName>
    <alternativeName>
        <fullName evidence="6">Cobinamide/cobalamin adenosyltransferase</fullName>
    </alternativeName>
</protein>
<dbReference type="GO" id="GO:0008817">
    <property type="term" value="F:corrinoid adenosyltransferase activity"/>
    <property type="evidence" value="ECO:0007669"/>
    <property type="project" value="UniProtKB-UniRule"/>
</dbReference>
<evidence type="ECO:0000256" key="6">
    <source>
        <dbReference type="RuleBase" id="RU366026"/>
    </source>
</evidence>
<keyword evidence="5 6" id="KW-0067">ATP-binding</keyword>
<dbReference type="EC" id="2.5.1.17" evidence="6"/>
<evidence type="ECO:0000313" key="8">
    <source>
        <dbReference type="EMBL" id="SEL45406.1"/>
    </source>
</evidence>
<feature type="domain" description="Cobalamin adenosyltransferase-like" evidence="7">
    <location>
        <begin position="8"/>
        <end position="173"/>
    </location>
</feature>
<evidence type="ECO:0000256" key="4">
    <source>
        <dbReference type="ARBA" id="ARBA00022741"/>
    </source>
</evidence>
<reference evidence="8 9" key="1">
    <citation type="submission" date="2016-10" db="EMBL/GenBank/DDBJ databases">
        <authorList>
            <person name="de Groot N.N."/>
        </authorList>
    </citation>
    <scope>NUCLEOTIDE SEQUENCE [LARGE SCALE GENOMIC DNA]</scope>
    <source>
        <strain evidence="8 9">JCM 19513</strain>
    </source>
</reference>
<sequence>MSNRLTRIYTRQGDKGQTSLADGSRVSKTHPRIEAIGSVDELNSQLGLLIAELLAAVAEKPALQEALDVLQPIQHRLFDLGGELAMPEWSALQQAHIDAMEAQIDLWNNELGPLENFILPGGSRLLAQAHVCRTLARRAERRCQQLGDVEPVAGLAQPYLNRLSDLLFVGARIIGRREGCAEVLWVPATAE</sequence>
<dbReference type="Gene3D" id="1.20.1200.10">
    <property type="entry name" value="Cobalamin adenosyltransferase-like"/>
    <property type="match status" value="1"/>
</dbReference>
<evidence type="ECO:0000313" key="9">
    <source>
        <dbReference type="Proteomes" id="UP000185766"/>
    </source>
</evidence>